<gene>
    <name evidence="2" type="ORF">BCF38_102135</name>
    <name evidence="3" type="ORF">SAMN05421539_102135</name>
</gene>
<dbReference type="Proteomes" id="UP000245839">
    <property type="component" value="Unassembled WGS sequence"/>
</dbReference>
<dbReference type="EMBL" id="QGDJ01000002">
    <property type="protein sequence ID" value="PWJ20889.1"/>
    <property type="molecule type" value="Genomic_DNA"/>
</dbReference>
<reference evidence="5" key="1">
    <citation type="submission" date="2016-10" db="EMBL/GenBank/DDBJ databases">
        <authorList>
            <person name="Varghese N."/>
            <person name="Submissions S."/>
        </authorList>
    </citation>
    <scope>NUCLEOTIDE SEQUENCE [LARGE SCALE GENOMIC DNA]</scope>
    <source>
        <strain evidence="5">DSM 25227</strain>
    </source>
</reference>
<sequence>MAQITVVYWRDIPAQVLAGKGRRAAKVQLSPRFEHAIDRAAMRAGAAETDAYLADWRKVSEGEREGTDAEAAAARAAELEAEWIPERLRDAALAGGIETRGAA</sequence>
<evidence type="ECO:0000313" key="2">
    <source>
        <dbReference type="EMBL" id="PWJ20889.1"/>
    </source>
</evidence>
<evidence type="ECO:0000259" key="1">
    <source>
        <dbReference type="Pfam" id="PF13769"/>
    </source>
</evidence>
<keyword evidence="4" id="KW-1185">Reference proteome</keyword>
<reference evidence="3" key="2">
    <citation type="submission" date="2016-10" db="EMBL/GenBank/DDBJ databases">
        <authorList>
            <person name="Cai Z."/>
        </authorList>
    </citation>
    <scope>NUCLEOTIDE SEQUENCE [LARGE SCALE GENOMIC DNA]</scope>
    <source>
        <strain evidence="3">DSM 25227</strain>
    </source>
</reference>
<dbReference type="EMBL" id="UETC01000002">
    <property type="protein sequence ID" value="SSA41299.1"/>
    <property type="molecule type" value="Genomic_DNA"/>
</dbReference>
<organism evidence="3 5">
    <name type="scientific">Jannaschia seohaensis</name>
    <dbReference type="NCBI Taxonomy" id="475081"/>
    <lineage>
        <taxon>Bacteria</taxon>
        <taxon>Pseudomonadati</taxon>
        <taxon>Pseudomonadota</taxon>
        <taxon>Alphaproteobacteria</taxon>
        <taxon>Rhodobacterales</taxon>
        <taxon>Roseobacteraceae</taxon>
        <taxon>Jannaschia</taxon>
    </lineage>
</organism>
<evidence type="ECO:0000313" key="4">
    <source>
        <dbReference type="Proteomes" id="UP000245839"/>
    </source>
</evidence>
<protein>
    <submittedName>
        <fullName evidence="2 3">Virulence factor</fullName>
    </submittedName>
</protein>
<reference evidence="2 4" key="3">
    <citation type="submission" date="2018-03" db="EMBL/GenBank/DDBJ databases">
        <title>Genomic Encyclopedia of Archaeal and Bacterial Type Strains, Phase II (KMG-II): from individual species to whole genera.</title>
        <authorList>
            <person name="Goeker M."/>
        </authorList>
    </citation>
    <scope>NUCLEOTIDE SEQUENCE [LARGE SCALE GENOMIC DNA]</scope>
    <source>
        <strain evidence="2 4">DSM 25227</strain>
    </source>
</reference>
<feature type="domain" description="Virulence factor" evidence="1">
    <location>
        <begin position="7"/>
        <end position="89"/>
    </location>
</feature>
<proteinExistence type="predicted"/>
<dbReference type="AlphaFoldDB" id="A0A2Y9AFE3"/>
<dbReference type="Pfam" id="PF13769">
    <property type="entry name" value="Virulence_fact"/>
    <property type="match status" value="1"/>
</dbReference>
<name>A0A2Y9AFE3_9RHOB</name>
<evidence type="ECO:0000313" key="3">
    <source>
        <dbReference type="EMBL" id="SSA41299.1"/>
    </source>
</evidence>
<dbReference type="RefSeq" id="WP_109563259.1">
    <property type="nucleotide sequence ID" value="NZ_QGDJ01000002.1"/>
</dbReference>
<dbReference type="InterPro" id="IPR025989">
    <property type="entry name" value="Virulence_F_dom"/>
</dbReference>
<dbReference type="Proteomes" id="UP000251571">
    <property type="component" value="Unassembled WGS sequence"/>
</dbReference>
<evidence type="ECO:0000313" key="5">
    <source>
        <dbReference type="Proteomes" id="UP000251571"/>
    </source>
</evidence>
<accession>A0A2Y9AFE3</accession>
<dbReference type="OrthoDB" id="7359147at2"/>